<keyword evidence="4" id="KW-0472">Membrane</keyword>
<feature type="domain" description="SusD-like N-terminal" evidence="7">
    <location>
        <begin position="22"/>
        <end position="229"/>
    </location>
</feature>
<dbReference type="EMBL" id="FUZZ01000001">
    <property type="protein sequence ID" value="SKC99316.1"/>
    <property type="molecule type" value="Genomic_DNA"/>
</dbReference>
<keyword evidence="3" id="KW-0732">Signal</keyword>
<dbReference type="InterPro" id="IPR033985">
    <property type="entry name" value="SusD-like_N"/>
</dbReference>
<feature type="domain" description="RagB/SusD" evidence="6">
    <location>
        <begin position="308"/>
        <end position="593"/>
    </location>
</feature>
<organism evidence="8 9">
    <name type="scientific">Chitinophaga ginsengisegetis</name>
    <dbReference type="NCBI Taxonomy" id="393003"/>
    <lineage>
        <taxon>Bacteria</taxon>
        <taxon>Pseudomonadati</taxon>
        <taxon>Bacteroidota</taxon>
        <taxon>Chitinophagia</taxon>
        <taxon>Chitinophagales</taxon>
        <taxon>Chitinophagaceae</taxon>
        <taxon>Chitinophaga</taxon>
    </lineage>
</organism>
<accession>A0A1T5NFU7</accession>
<evidence type="ECO:0000256" key="3">
    <source>
        <dbReference type="ARBA" id="ARBA00022729"/>
    </source>
</evidence>
<dbReference type="PROSITE" id="PS51257">
    <property type="entry name" value="PROKAR_LIPOPROTEIN"/>
    <property type="match status" value="1"/>
</dbReference>
<dbReference type="SUPFAM" id="SSF48452">
    <property type="entry name" value="TPR-like"/>
    <property type="match status" value="1"/>
</dbReference>
<evidence type="ECO:0000256" key="2">
    <source>
        <dbReference type="ARBA" id="ARBA00006275"/>
    </source>
</evidence>
<proteinExistence type="inferred from homology"/>
<dbReference type="Gene3D" id="1.25.40.390">
    <property type="match status" value="1"/>
</dbReference>
<reference evidence="8 9" key="1">
    <citation type="submission" date="2017-02" db="EMBL/GenBank/DDBJ databases">
        <authorList>
            <person name="Peterson S.W."/>
        </authorList>
    </citation>
    <scope>NUCLEOTIDE SEQUENCE [LARGE SCALE GENOMIC DNA]</scope>
    <source>
        <strain evidence="8 9">DSM 18108</strain>
    </source>
</reference>
<dbReference type="InterPro" id="IPR012944">
    <property type="entry name" value="SusD_RagB_dom"/>
</dbReference>
<dbReference type="Pfam" id="PF14322">
    <property type="entry name" value="SusD-like_3"/>
    <property type="match status" value="1"/>
</dbReference>
<protein>
    <submittedName>
        <fullName evidence="8">Starch-binding associating with outer membrane</fullName>
    </submittedName>
</protein>
<evidence type="ECO:0000313" key="9">
    <source>
        <dbReference type="Proteomes" id="UP000190166"/>
    </source>
</evidence>
<dbReference type="Proteomes" id="UP000190166">
    <property type="component" value="Unassembled WGS sequence"/>
</dbReference>
<name>A0A1T5NFU7_9BACT</name>
<keyword evidence="9" id="KW-1185">Reference proteome</keyword>
<evidence type="ECO:0000313" key="8">
    <source>
        <dbReference type="EMBL" id="SKC99316.1"/>
    </source>
</evidence>
<evidence type="ECO:0000256" key="1">
    <source>
        <dbReference type="ARBA" id="ARBA00004442"/>
    </source>
</evidence>
<evidence type="ECO:0000256" key="5">
    <source>
        <dbReference type="ARBA" id="ARBA00023237"/>
    </source>
</evidence>
<comment type="subcellular location">
    <subcellularLocation>
        <location evidence="1">Cell outer membrane</location>
    </subcellularLocation>
</comment>
<sequence>MIVKYTLLAVILVIAAGCKKGFLDQVPDDRITIEEIFSRKRTTEEYLANVYSYVRDESNQWQSNPWTGASDEADMTWARSGYNSYFMNIGSWDPTSGFFDFWIDNYKGIRSATYFMENADKCQEILNQPGGADIIKRYKAEARFLRAYLYFGLLRQYGPVPLLGESALLPDVPFEQTQIPRSSYDECVNFVAAELDRAAQDLPLQQSDELEYGRITKPVAMAVKARMLLYAASPQFNGNADYASFTNQDGQPLVSTTYDVNKWKKAADAAKAVIDLNLFQLYRVNDASGAYDPFASCRDAIMSPWNKEVIFARAGNGVDQWEVHCSPRFAGGWSGVAATQQMVDAFFMENGKAIDETGSGYVSSGFSTADTRYTTAGTYNMYVGREPRFYVCITYNGMTWFNKSEGEKKVELFNTGNTGKRGTYDYSRTGYLVRKNYHPDTYPRLGRYVYRPFVLFRLAEMYLSYAEALNEAEPGNADILKYINLIRDRAGIPALPGGLSQTEMRERIRRERRVELAFECHRYFDTRRWKIAEQTDGGPFYGMDVDAGTSLTDLSFYKKTVFETRIFQKKHYLFPIPQSEIDRNKKLVQNPGW</sequence>
<comment type="similarity">
    <text evidence="2">Belongs to the SusD family.</text>
</comment>
<evidence type="ECO:0000259" key="7">
    <source>
        <dbReference type="Pfam" id="PF14322"/>
    </source>
</evidence>
<dbReference type="GO" id="GO:0009279">
    <property type="term" value="C:cell outer membrane"/>
    <property type="evidence" value="ECO:0007669"/>
    <property type="project" value="UniProtKB-SubCell"/>
</dbReference>
<gene>
    <name evidence="8" type="ORF">SAMN05660461_1443</name>
</gene>
<evidence type="ECO:0000256" key="4">
    <source>
        <dbReference type="ARBA" id="ARBA00023136"/>
    </source>
</evidence>
<evidence type="ECO:0000259" key="6">
    <source>
        <dbReference type="Pfam" id="PF07980"/>
    </source>
</evidence>
<dbReference type="InterPro" id="IPR011990">
    <property type="entry name" value="TPR-like_helical_dom_sf"/>
</dbReference>
<dbReference type="Pfam" id="PF07980">
    <property type="entry name" value="SusD_RagB"/>
    <property type="match status" value="1"/>
</dbReference>
<dbReference type="AlphaFoldDB" id="A0A1T5NFU7"/>
<keyword evidence="5" id="KW-0998">Cell outer membrane</keyword>
<dbReference type="STRING" id="393003.SAMN05660461_1443"/>